<reference evidence="3" key="1">
    <citation type="submission" date="2015-11" db="EMBL/GenBank/DDBJ databases">
        <title>De novo transcriptome assembly of four potential Pierce s Disease insect vectors from Arizona vineyards.</title>
        <authorList>
            <person name="Tassone E.E."/>
        </authorList>
    </citation>
    <scope>NUCLEOTIDE SEQUENCE</scope>
</reference>
<dbReference type="Pfam" id="PF03399">
    <property type="entry name" value="SAC3_GANP"/>
    <property type="match status" value="1"/>
</dbReference>
<accession>A0A1B6MNJ0</accession>
<gene>
    <name evidence="3" type="ORF">g.20497</name>
</gene>
<dbReference type="InterPro" id="IPR005062">
    <property type="entry name" value="SAC3/GANP/THP3_conserved"/>
</dbReference>
<dbReference type="Gene3D" id="1.25.40.990">
    <property type="match status" value="1"/>
</dbReference>
<sequence>LMRKEGESPHRVSKLKKISVPQEEASRSITTSINEQTDLKDKLSMLDERDKLIRKGTVKDSNIKTAVIIKGTCPDMCPERERILRQVGHAVATYEMIPGTYEMDETKAVKEYIRSSADQEVPLPHDLRPGHVLSLTMSYLITNIINRVDNPDENKAVWYSFCWNRLRSIRKDIILQQLCDMESVNIVEQCARFHICCYDHMWGAEVGGFDDKINTQNLIDCLQTLRHMYEDLAKHNVICPNEPEFYSYLILLKLKSGDVMWEYQQYSLTVQFSSHVQFAIEAYMAFKNNVYSKYFSLVKKASYLTACLMQRYFDEVRTLALKTMLKAYCLPGRAVGLSASFIVSSLKFDSQKNALRFCEREEVDMKADYDGGVQDVDVSTSSFLVREKRLPISNAVVGENNPLPVYVPHEVHSSFDELGRLNTSSLHVTLDEDELDMSGGSFYSNEDNSEVNISDAVEQPTFKFTISPTKVPENLFNKTLFSNKNPTQVIEGIESKSEATGFVAEDRGHHKPLFSSSNTFGVSKVEPFDMEQDVNQDMVCEAPDTVTTSHGQIFQSPTNVFKMFQPNLQNPFLQNFSTDIKPTFFADNKENKVPLIYNNYDSPLQNLDYVKTSKDIPPENLKFSFTINK</sequence>
<feature type="non-terminal residue" evidence="3">
    <location>
        <position position="1"/>
    </location>
</feature>
<feature type="domain" description="SAC3/GANP/THP3 conserved" evidence="2">
    <location>
        <begin position="76"/>
        <end position="365"/>
    </location>
</feature>
<dbReference type="InterPro" id="IPR045107">
    <property type="entry name" value="SAC3/GANP/THP3"/>
</dbReference>
<organism evidence="3">
    <name type="scientific">Graphocephala atropunctata</name>
    <dbReference type="NCBI Taxonomy" id="36148"/>
    <lineage>
        <taxon>Eukaryota</taxon>
        <taxon>Metazoa</taxon>
        <taxon>Ecdysozoa</taxon>
        <taxon>Arthropoda</taxon>
        <taxon>Hexapoda</taxon>
        <taxon>Insecta</taxon>
        <taxon>Pterygota</taxon>
        <taxon>Neoptera</taxon>
        <taxon>Paraneoptera</taxon>
        <taxon>Hemiptera</taxon>
        <taxon>Auchenorrhyncha</taxon>
        <taxon>Membracoidea</taxon>
        <taxon>Cicadellidae</taxon>
        <taxon>Cicadellinae</taxon>
        <taxon>Cicadellini</taxon>
        <taxon>Graphocephala</taxon>
    </lineage>
</organism>
<dbReference type="GO" id="GO:0070390">
    <property type="term" value="C:transcription export complex 2"/>
    <property type="evidence" value="ECO:0007669"/>
    <property type="project" value="TreeGrafter"/>
</dbReference>
<dbReference type="GO" id="GO:0006406">
    <property type="term" value="P:mRNA export from nucleus"/>
    <property type="evidence" value="ECO:0007669"/>
    <property type="project" value="TreeGrafter"/>
</dbReference>
<evidence type="ECO:0000259" key="2">
    <source>
        <dbReference type="Pfam" id="PF03399"/>
    </source>
</evidence>
<evidence type="ECO:0000313" key="3">
    <source>
        <dbReference type="EMBL" id="JAT37514.1"/>
    </source>
</evidence>
<dbReference type="PANTHER" id="PTHR12436">
    <property type="entry name" value="80 KDA MCM3-ASSOCIATED PROTEIN"/>
    <property type="match status" value="1"/>
</dbReference>
<dbReference type="AlphaFoldDB" id="A0A1B6MNJ0"/>
<dbReference type="PANTHER" id="PTHR12436:SF3">
    <property type="entry name" value="GERMINAL-CENTER ASSOCIATED NUCLEAR PROTEIN"/>
    <property type="match status" value="1"/>
</dbReference>
<feature type="region of interest" description="Disordered" evidence="1">
    <location>
        <begin position="1"/>
        <end position="29"/>
    </location>
</feature>
<protein>
    <recommendedName>
        <fullName evidence="2">SAC3/GANP/THP3 conserved domain-containing protein</fullName>
    </recommendedName>
</protein>
<name>A0A1B6MNJ0_9HEMI</name>
<evidence type="ECO:0000256" key="1">
    <source>
        <dbReference type="SAM" id="MobiDB-lite"/>
    </source>
</evidence>
<dbReference type="GO" id="GO:0005737">
    <property type="term" value="C:cytoplasm"/>
    <property type="evidence" value="ECO:0007669"/>
    <property type="project" value="TreeGrafter"/>
</dbReference>
<feature type="compositionally biased region" description="Basic and acidic residues" evidence="1">
    <location>
        <begin position="1"/>
        <end position="10"/>
    </location>
</feature>
<feature type="non-terminal residue" evidence="3">
    <location>
        <position position="629"/>
    </location>
</feature>
<dbReference type="EMBL" id="GEBQ01002463">
    <property type="protein sequence ID" value="JAT37514.1"/>
    <property type="molecule type" value="Transcribed_RNA"/>
</dbReference>
<proteinExistence type="predicted"/>